<sequence length="1625" mass="184152">MTTYATQSVDLTPANNFQGLVSLLIQPKQLPRKGGVMQYIYLQAQSKSFTKEEKVPVTYQNGFLFIQTDKAVYTPDQSVKVRVYSMDEELRPARRKVTLIFMDPEKVKMDQITQDDLTGVISFPSFKIPANPRYGLWSIEAAYESDFVTSSTVKFEVKEYVLPRFFVTIEPERNFISSDTFNDFTVTVKAKYYYGKTVDKGKAFIRYGLIINGERRMMTQSIDVLQMSNGEAVFQFNSERSVDELQYFSLEELDGVHLYITATVEEEEGAQSEESENSNVKYILTPYRLTLIATPLFVKPTLPYHIKVQLKDTLNNPIARIPLILSGEFIQENGESTSVDNDKEIRQRTDIKGTSVFVINIPADVTALDFRIKTDDPKLQEENQATVGFQATSYKSLTKSYLYIDWARENRIFQVGSFLNVNIFPKSPYLHKLTHYSYLIISKGKIIKYETVNRVPDSVSQYLNIQITANMVPSFRLLVYYIITGESTAELIADSIWVEVHEKCLNNQKVQLSAPGGTFKPKENVTLNMNGLTGSIVALSALDVAIYDVTKKSQRPLERVFQKIEESDLGCGAGAGQNNVDVFQTAGLTFLTNANIQAAQSTEWRCDAILRSKRSLEDEIKREASKFQNESVKKCCIDGGTNLINENECKKGTERVMKLKPNFPICPKVFAKCCQQAKQLKEQLDKEHKELQLGRMYIRTVFNLDEPEIRSFFPESWLWEEHSITDRVGNKKVQISLPDSLTTWEVQGFSMSEKGICVADPLSLTVFKDLFLDVQLPYSVVRGEQVQIKATVYNYQNYKVTGCVSVSVSKDVCQVSDSSSSRYKRPRGCHDEIHPLTPKTFTFNLLPLELGLHPVTFTLEVPRKDIVIKTLQVVPEGIQEERSAGFTLDPQGLRGIMKRNQEVAFKVPTNIVPKSNIGRILSINGNILGEVIDTIVSGKSIQTLVSIPKGSAETELMRVAPIFYVYHYLKTKNEWSLLGTNTFMIQIEMKRKLKDGVSSILAFRNGDHSYSLRRDNDPSTWLTAFAMRIFGEVQKYVSLDHMSVCNSLIWLIEKCQSRDGSFQEKSSASPVKLQGSIPREAAEKTLFLTAYVIIGIQKSLHICQLAQIDNALRLAVDYLSRQASSAQTTYTMAVCAYALHIADARIQSKHQIMTKLKGEALTKGSSYPPVYRYWKDTLKKFDPASPSSETAMMVETTAYALLAVLKSGDYEYAKPIVRWLKEQQRYGGGFFAIQDTVMALEALTEFAILEKKLNLNMDVSVSYRRAGHFKNYQLTERNPFTKPVEVPILEDLIISTKSAYGIATGNVRTVYNIISPPQENCRFDLKIQKKLLSEDQSIFSDDTSQVLLLEACAKYKPKENENAVSGQVVMEIILVTGLIADEKNLNELINRVDQYVVDYSLEDGKVILHFDSIESSDYICTTLLVRKIFKVGLISPGIFKVYEFRAPDQACTTFYNLYADDNLARVCTGDTCKCIEGGCPKLKNKLDTTTTADQRKTTACNGEITYAYKVQIVQEDEDGDFLKYTAKILDIFNKGTALVKVNKQIRFIKKRTCSSFDLENGQQYLIMGKDGIQIREELEFQYEYPLESSSWIEWWPDDSCTSLQCNRFLGVLEDFSESFLLEGCQ</sequence>
<dbReference type="Pfam" id="PF17790">
    <property type="entry name" value="MG1"/>
    <property type="match status" value="1"/>
</dbReference>
<dbReference type="Pfam" id="PF17789">
    <property type="entry name" value="MG4"/>
    <property type="match status" value="1"/>
</dbReference>
<protein>
    <recommendedName>
        <fullName evidence="7">NTR domain-containing protein</fullName>
    </recommendedName>
</protein>
<dbReference type="Gene3D" id="2.60.120.1540">
    <property type="match status" value="1"/>
</dbReference>
<dbReference type="SUPFAM" id="SSF81296">
    <property type="entry name" value="E set domains"/>
    <property type="match status" value="1"/>
</dbReference>
<dbReference type="InterPro" id="IPR040839">
    <property type="entry name" value="MG4"/>
</dbReference>
<dbReference type="InterPro" id="IPR002890">
    <property type="entry name" value="MG2"/>
</dbReference>
<name>A0AAV3AGL5_PYXAD</name>
<evidence type="ECO:0000256" key="2">
    <source>
        <dbReference type="ARBA" id="ARBA00010952"/>
    </source>
</evidence>
<comment type="similarity">
    <text evidence="2">Belongs to the protease inhibitor I39 (alpha-2-macroglobulin) family.</text>
</comment>
<dbReference type="InterPro" id="IPR001599">
    <property type="entry name" value="Macroglobln_a2"/>
</dbReference>
<dbReference type="CDD" id="cd02896">
    <property type="entry name" value="complement_C3_C4_C5"/>
    <property type="match status" value="1"/>
</dbReference>
<keyword evidence="4" id="KW-0646">Protease inhibitor</keyword>
<dbReference type="InterPro" id="IPR018933">
    <property type="entry name" value="Netrin_module_non-TIMP"/>
</dbReference>
<dbReference type="InterPro" id="IPR048843">
    <property type="entry name" value="C5_CUB"/>
</dbReference>
<dbReference type="Pfam" id="PF00207">
    <property type="entry name" value="A2M"/>
    <property type="match status" value="1"/>
</dbReference>
<dbReference type="InterPro" id="IPR013783">
    <property type="entry name" value="Ig-like_fold"/>
</dbReference>
<dbReference type="Gene3D" id="2.60.40.10">
    <property type="entry name" value="Immunoglobulins"/>
    <property type="match status" value="2"/>
</dbReference>
<dbReference type="InterPro" id="IPR018081">
    <property type="entry name" value="Anaphylatoxin_comp_syst"/>
</dbReference>
<dbReference type="Pfam" id="PF07677">
    <property type="entry name" value="A2M_recep"/>
    <property type="match status" value="1"/>
</dbReference>
<evidence type="ECO:0000313" key="9">
    <source>
        <dbReference type="Proteomes" id="UP001181693"/>
    </source>
</evidence>
<dbReference type="SUPFAM" id="SSF49410">
    <property type="entry name" value="Alpha-macroglobulin receptor domain"/>
    <property type="match status" value="1"/>
</dbReference>
<dbReference type="InterPro" id="IPR041425">
    <property type="entry name" value="C3/4/5_MG1"/>
</dbReference>
<proteinExistence type="inferred from homology"/>
<dbReference type="Gene3D" id="2.60.40.1940">
    <property type="match status" value="1"/>
</dbReference>
<dbReference type="InterPro" id="IPR008993">
    <property type="entry name" value="TIMP-like_OB-fold"/>
</dbReference>
<keyword evidence="9" id="KW-1185">Reference proteome</keyword>
<dbReference type="Gene3D" id="1.20.91.20">
    <property type="entry name" value="Anaphylotoxins (complement system)"/>
    <property type="match status" value="1"/>
</dbReference>
<organism evidence="8 9">
    <name type="scientific">Pyxicephalus adspersus</name>
    <name type="common">African bullfrog</name>
    <dbReference type="NCBI Taxonomy" id="30357"/>
    <lineage>
        <taxon>Eukaryota</taxon>
        <taxon>Metazoa</taxon>
        <taxon>Chordata</taxon>
        <taxon>Craniata</taxon>
        <taxon>Vertebrata</taxon>
        <taxon>Euteleostomi</taxon>
        <taxon>Amphibia</taxon>
        <taxon>Batrachia</taxon>
        <taxon>Anura</taxon>
        <taxon>Neobatrachia</taxon>
        <taxon>Ranoidea</taxon>
        <taxon>Pyxicephalidae</taxon>
        <taxon>Pyxicephalinae</taxon>
        <taxon>Pyxicephalus</taxon>
    </lineage>
</organism>
<gene>
    <name evidence="8" type="ORF">GDO54_017804</name>
</gene>
<dbReference type="EMBL" id="DYDO01000007">
    <property type="protein sequence ID" value="DBA21098.1"/>
    <property type="molecule type" value="Genomic_DNA"/>
</dbReference>
<evidence type="ECO:0000256" key="5">
    <source>
        <dbReference type="ARBA" id="ARBA00022900"/>
    </source>
</evidence>
<dbReference type="SMART" id="SM01361">
    <property type="entry name" value="A2M_recep"/>
    <property type="match status" value="1"/>
</dbReference>
<dbReference type="GO" id="GO:0005615">
    <property type="term" value="C:extracellular space"/>
    <property type="evidence" value="ECO:0007669"/>
    <property type="project" value="InterPro"/>
</dbReference>
<dbReference type="PROSITE" id="PS50189">
    <property type="entry name" value="NTR"/>
    <property type="match status" value="1"/>
</dbReference>
<dbReference type="Pfam" id="PF21309">
    <property type="entry name" value="C5_CUB"/>
    <property type="match status" value="1"/>
</dbReference>
<dbReference type="Gene3D" id="2.20.130.20">
    <property type="match status" value="1"/>
</dbReference>
<dbReference type="Pfam" id="PF01835">
    <property type="entry name" value="MG2"/>
    <property type="match status" value="1"/>
</dbReference>
<reference evidence="8" key="1">
    <citation type="thesis" date="2020" institute="ProQuest LLC" country="789 East Eisenhower Parkway, Ann Arbor, MI, USA">
        <title>Comparative Genomics and Chromosome Evolution.</title>
        <authorList>
            <person name="Mudd A.B."/>
        </authorList>
    </citation>
    <scope>NUCLEOTIDE SEQUENCE</scope>
    <source>
        <strain evidence="8">1538</strain>
        <tissue evidence="8">Blood</tissue>
    </source>
</reference>
<dbReference type="SMART" id="SM00643">
    <property type="entry name" value="C345C"/>
    <property type="match status" value="1"/>
</dbReference>
<dbReference type="Gene3D" id="2.60.40.690">
    <property type="entry name" value="Alpha-macroglobulin, receptor-binding domain"/>
    <property type="match status" value="1"/>
</dbReference>
<comment type="caution">
    <text evidence="8">The sequence shown here is derived from an EMBL/GenBank/DDBJ whole genome shotgun (WGS) entry which is preliminary data.</text>
</comment>
<dbReference type="Pfam" id="PF01759">
    <property type="entry name" value="NTR"/>
    <property type="match status" value="1"/>
</dbReference>
<dbReference type="InterPro" id="IPR008930">
    <property type="entry name" value="Terpenoid_cyclase/PrenylTrfase"/>
</dbReference>
<evidence type="ECO:0000256" key="1">
    <source>
        <dbReference type="ARBA" id="ARBA00004613"/>
    </source>
</evidence>
<feature type="domain" description="NTR" evidence="7">
    <location>
        <begin position="1479"/>
        <end position="1624"/>
    </location>
</feature>
<dbReference type="InterPro" id="IPR036595">
    <property type="entry name" value="A-macroglobulin_rcpt-bd_sf"/>
</dbReference>
<dbReference type="InterPro" id="IPR041555">
    <property type="entry name" value="MG3"/>
</dbReference>
<dbReference type="SMART" id="SM01419">
    <property type="entry name" value="Thiol-ester_cl"/>
    <property type="match status" value="1"/>
</dbReference>
<dbReference type="InterPro" id="IPR011626">
    <property type="entry name" value="Alpha-macroglobulin_TED"/>
</dbReference>
<dbReference type="PANTHER" id="PTHR11412">
    <property type="entry name" value="MACROGLOBULIN / COMPLEMENT"/>
    <property type="match status" value="1"/>
</dbReference>
<dbReference type="InterPro" id="IPR011625">
    <property type="entry name" value="A2M_N_BRD"/>
</dbReference>
<dbReference type="InterPro" id="IPR047565">
    <property type="entry name" value="Alpha-macroglob_thiol-ester_cl"/>
</dbReference>
<dbReference type="SMART" id="SM01359">
    <property type="entry name" value="A2M_N_2"/>
    <property type="match status" value="1"/>
</dbReference>
<keyword evidence="5" id="KW-0722">Serine protease inhibitor</keyword>
<dbReference type="SMART" id="SM01360">
    <property type="entry name" value="A2M"/>
    <property type="match status" value="1"/>
</dbReference>
<accession>A0AAV3AGL5</accession>
<dbReference type="Gene3D" id="6.20.50.160">
    <property type="match status" value="1"/>
</dbReference>
<comment type="subcellular location">
    <subcellularLocation>
        <location evidence="1">Secreted</location>
    </subcellularLocation>
</comment>
<dbReference type="SUPFAM" id="SSF50242">
    <property type="entry name" value="TIMP-like"/>
    <property type="match status" value="1"/>
</dbReference>
<dbReference type="Pfam" id="PF07703">
    <property type="entry name" value="A2M_BRD"/>
    <property type="match status" value="1"/>
</dbReference>
<keyword evidence="6" id="KW-1015">Disulfide bond</keyword>
<keyword evidence="3" id="KW-0964">Secreted</keyword>
<dbReference type="Gene3D" id="2.40.50.120">
    <property type="match status" value="1"/>
</dbReference>
<dbReference type="InterPro" id="IPR050473">
    <property type="entry name" value="A2M/Complement_sys"/>
</dbReference>
<dbReference type="InterPro" id="IPR014756">
    <property type="entry name" value="Ig_E-set"/>
</dbReference>
<evidence type="ECO:0000256" key="4">
    <source>
        <dbReference type="ARBA" id="ARBA00022690"/>
    </source>
</evidence>
<dbReference type="Gene3D" id="2.60.40.1930">
    <property type="match status" value="3"/>
</dbReference>
<dbReference type="Gene3D" id="1.50.10.20">
    <property type="match status" value="1"/>
</dbReference>
<evidence type="ECO:0000256" key="6">
    <source>
        <dbReference type="ARBA" id="ARBA00023157"/>
    </source>
</evidence>
<dbReference type="Pfam" id="PF17791">
    <property type="entry name" value="MG3"/>
    <property type="match status" value="1"/>
</dbReference>
<dbReference type="Proteomes" id="UP001181693">
    <property type="component" value="Unassembled WGS sequence"/>
</dbReference>
<dbReference type="GO" id="GO:0004867">
    <property type="term" value="F:serine-type endopeptidase inhibitor activity"/>
    <property type="evidence" value="ECO:0007669"/>
    <property type="project" value="UniProtKB-KW"/>
</dbReference>
<evidence type="ECO:0000313" key="8">
    <source>
        <dbReference type="EMBL" id="DBA21098.1"/>
    </source>
</evidence>
<dbReference type="Pfam" id="PF07678">
    <property type="entry name" value="TED_complement"/>
    <property type="match status" value="1"/>
</dbReference>
<dbReference type="SUPFAM" id="SSF47686">
    <property type="entry name" value="Anaphylotoxins (complement system)"/>
    <property type="match status" value="1"/>
</dbReference>
<evidence type="ECO:0000259" key="7">
    <source>
        <dbReference type="PROSITE" id="PS50189"/>
    </source>
</evidence>
<dbReference type="PANTHER" id="PTHR11412:SF83">
    <property type="entry name" value="COMPLEMENT C5"/>
    <property type="match status" value="1"/>
</dbReference>
<dbReference type="InterPro" id="IPR001134">
    <property type="entry name" value="Netrin_domain"/>
</dbReference>
<dbReference type="SUPFAM" id="SSF48239">
    <property type="entry name" value="Terpenoid cyclases/Protein prenyltransferases"/>
    <property type="match status" value="1"/>
</dbReference>
<dbReference type="InterPro" id="IPR009048">
    <property type="entry name" value="A-macroglobulin_rcpt-bd"/>
</dbReference>
<evidence type="ECO:0000256" key="3">
    <source>
        <dbReference type="ARBA" id="ARBA00022525"/>
    </source>
</evidence>